<dbReference type="EMBL" id="JAUQOP010000031">
    <property type="protein sequence ID" value="MDO7899019.1"/>
    <property type="molecule type" value="Genomic_DNA"/>
</dbReference>
<gene>
    <name evidence="1" type="ORF">Q6A48_19210</name>
</gene>
<dbReference type="Gene3D" id="2.80.10.50">
    <property type="match status" value="3"/>
</dbReference>
<sequence length="400" mass="41336">MNAKSGSTPAAAGSLDRDFGNAGKVGISFPGSVLRGTAVPQPDGTILSVGTVLRDQLVLARLLSDGAPDGSFGNEGMMQIPLVPGSGILDTLFASQDDGKIIVLGTLEGPPEWVLVFVRLLPDGRLDSTFGAGGMAFVNVLGGDDEAHAVAIQPDGKIIATSRVIYDFNVYKAVVLRLTATGALDPAFGLGGIVLTQRQAFHCTRVQQDGSILVGGSDPSEMPMIARFHRDGKLDPGFGVGGYATIAVETAWRGQIDGLALQPDGKIVAAGRADFDVKGTRSLVTRLDPQGRPDPSFNEGRPQVTGIGETGAAISTSVVVQSDGKIVVSGYKEGSITLIRYLADGQLDVDFGESGRVITDFAEGGVVMSSRVGLQADGKIVVSGHAIGGIHGIGIARYLP</sequence>
<dbReference type="Pfam" id="PF17164">
    <property type="entry name" value="DUF5122"/>
    <property type="match status" value="7"/>
</dbReference>
<name>A0ABT9C490_9PSED</name>
<evidence type="ECO:0008006" key="3">
    <source>
        <dbReference type="Google" id="ProtNLM"/>
    </source>
</evidence>
<dbReference type="Proteomes" id="UP001228019">
    <property type="component" value="Unassembled WGS sequence"/>
</dbReference>
<proteinExistence type="predicted"/>
<evidence type="ECO:0000313" key="2">
    <source>
        <dbReference type="Proteomes" id="UP001228019"/>
    </source>
</evidence>
<dbReference type="NCBIfam" id="TIGR02608">
    <property type="entry name" value="delta_60_rpt"/>
    <property type="match status" value="6"/>
</dbReference>
<comment type="caution">
    <text evidence="1">The sequence shown here is derived from an EMBL/GenBank/DDBJ whole genome shotgun (WGS) entry which is preliminary data.</text>
</comment>
<evidence type="ECO:0000313" key="1">
    <source>
        <dbReference type="EMBL" id="MDO7899019.1"/>
    </source>
</evidence>
<reference evidence="1 2" key="1">
    <citation type="submission" date="2023-07" db="EMBL/GenBank/DDBJ databases">
        <title>Identification of four novel Pseudomonas species associated with bacterial leaf spot of cucurbits.</title>
        <authorList>
            <person name="Fullem K.R."/>
        </authorList>
    </citation>
    <scope>NUCLEOTIDE SEQUENCE [LARGE SCALE GENOMIC DNA]</scope>
    <source>
        <strain evidence="1 2">K18</strain>
    </source>
</reference>
<organism evidence="1 2">
    <name type="scientific">Pseudomonas citrulli</name>
    <dbReference type="NCBI Taxonomy" id="3064347"/>
    <lineage>
        <taxon>Bacteria</taxon>
        <taxon>Pseudomonadati</taxon>
        <taxon>Pseudomonadota</taxon>
        <taxon>Gammaproteobacteria</taxon>
        <taxon>Pseudomonadales</taxon>
        <taxon>Pseudomonadaceae</taxon>
        <taxon>Pseudomonas</taxon>
    </lineage>
</organism>
<accession>A0ABT9C490</accession>
<keyword evidence="2" id="KW-1185">Reference proteome</keyword>
<dbReference type="RefSeq" id="WP_304555802.1">
    <property type="nucleotide sequence ID" value="NZ_JAUQOP010000031.1"/>
</dbReference>
<dbReference type="InterPro" id="IPR013431">
    <property type="entry name" value="Delta_60_rpt"/>
</dbReference>
<dbReference type="SUPFAM" id="SSF63829">
    <property type="entry name" value="Calcium-dependent phosphotriesterase"/>
    <property type="match status" value="1"/>
</dbReference>
<protein>
    <recommendedName>
        <fullName evidence="3">Delta-60 repeat domain-containing protein</fullName>
    </recommendedName>
</protein>